<keyword evidence="4 5" id="KW-0642">Proline metabolism</keyword>
<comment type="function">
    <text evidence="5">Converts proline to delta-1-pyrroline-5-carboxylate.</text>
</comment>
<gene>
    <name evidence="7" type="ORF">GOMPHAMPRED_004968</name>
</gene>
<evidence type="ECO:0000259" key="6">
    <source>
        <dbReference type="Pfam" id="PF01619"/>
    </source>
</evidence>
<dbReference type="InterPro" id="IPR029041">
    <property type="entry name" value="FAD-linked_oxidoreductase-like"/>
</dbReference>
<comment type="similarity">
    <text evidence="1 5">Belongs to the proline oxidase family.</text>
</comment>
<dbReference type="Proteomes" id="UP000664169">
    <property type="component" value="Unassembled WGS sequence"/>
</dbReference>
<comment type="catalytic activity">
    <reaction evidence="5">
        <text>L-proline + a quinone = (S)-1-pyrroline-5-carboxylate + a quinol + H(+)</text>
        <dbReference type="Rhea" id="RHEA:23784"/>
        <dbReference type="ChEBI" id="CHEBI:15378"/>
        <dbReference type="ChEBI" id="CHEBI:17388"/>
        <dbReference type="ChEBI" id="CHEBI:24646"/>
        <dbReference type="ChEBI" id="CHEBI:60039"/>
        <dbReference type="ChEBI" id="CHEBI:132124"/>
        <dbReference type="EC" id="1.5.5.2"/>
    </reaction>
</comment>
<dbReference type="Pfam" id="PF01619">
    <property type="entry name" value="Pro_dh"/>
    <property type="match status" value="1"/>
</dbReference>
<comment type="cofactor">
    <cofactor evidence="5">
        <name>FAD</name>
        <dbReference type="ChEBI" id="CHEBI:57692"/>
    </cofactor>
</comment>
<comment type="caution">
    <text evidence="7">The sequence shown here is derived from an EMBL/GenBank/DDBJ whole genome shotgun (WGS) entry which is preliminary data.</text>
</comment>
<dbReference type="PANTHER" id="PTHR13914:SF0">
    <property type="entry name" value="PROLINE DEHYDROGENASE 1, MITOCHONDRIAL"/>
    <property type="match status" value="1"/>
</dbReference>
<dbReference type="SUPFAM" id="SSF51730">
    <property type="entry name" value="FAD-linked oxidoreductase"/>
    <property type="match status" value="1"/>
</dbReference>
<dbReference type="GO" id="GO:0004657">
    <property type="term" value="F:proline dehydrogenase activity"/>
    <property type="evidence" value="ECO:0007669"/>
    <property type="project" value="UniProtKB-EC"/>
</dbReference>
<evidence type="ECO:0000256" key="2">
    <source>
        <dbReference type="ARBA" id="ARBA00012695"/>
    </source>
</evidence>
<dbReference type="Gene3D" id="3.20.20.220">
    <property type="match status" value="1"/>
</dbReference>
<dbReference type="EMBL" id="CAJPDQ010000003">
    <property type="protein sequence ID" value="CAF9906913.1"/>
    <property type="molecule type" value="Genomic_DNA"/>
</dbReference>
<sequence length="446" mass="49923">MNLNPRPVSTASKSVVVQSDPLADNLQPRTKTLSAQDGLWRLKNSVLIRNILLGWFFSSPRLVRLGIRLLDRTAHSKSELLNPDRNVLLRGILKPLLYSQFCAGVTKQEIAETRNLLLSVGYAGIILAYGKEFKSSDAHSSNANGEDAELKHWKDSNLETLDMIGSEDFLAVKFTGAGQKVTKAMMNNESPPADFRQAMDDICQKANSRGCSVWVDAEYQEIQSSIDEWAIGFMSRHNHERALVYNTIQAYLKSSRVTVQHHLERASKGGWHLGIKLVRGAYIGSDPRELIYDTKRETDTSYNSIARDLLSSSALAFKLPQGSFPRLNLFLAGHNPESISTAWELAGKLEQAGILKTAPGFGQLHGMGDHISCALLQRAQTLAKKQENTDVRVSVPKIYKYSVWGTVQECMMYLGRRARENSDGTDRIKDGISVYSNELRRRLLRR</sequence>
<evidence type="ECO:0000256" key="4">
    <source>
        <dbReference type="ARBA" id="ARBA00023062"/>
    </source>
</evidence>
<evidence type="ECO:0000256" key="5">
    <source>
        <dbReference type="RuleBase" id="RU364054"/>
    </source>
</evidence>
<accession>A0A8H3ELZ9</accession>
<evidence type="ECO:0000313" key="8">
    <source>
        <dbReference type="Proteomes" id="UP000664169"/>
    </source>
</evidence>
<name>A0A8H3ELZ9_9LECA</name>
<dbReference type="InterPro" id="IPR002872">
    <property type="entry name" value="Proline_DH_dom"/>
</dbReference>
<keyword evidence="3 5" id="KW-0560">Oxidoreductase</keyword>
<protein>
    <recommendedName>
        <fullName evidence="2 5">Proline dehydrogenase</fullName>
        <ecNumber evidence="2 5">1.5.5.2</ecNumber>
    </recommendedName>
</protein>
<keyword evidence="5" id="KW-0274">FAD</keyword>
<organism evidence="7 8">
    <name type="scientific">Gomphillus americanus</name>
    <dbReference type="NCBI Taxonomy" id="1940652"/>
    <lineage>
        <taxon>Eukaryota</taxon>
        <taxon>Fungi</taxon>
        <taxon>Dikarya</taxon>
        <taxon>Ascomycota</taxon>
        <taxon>Pezizomycotina</taxon>
        <taxon>Lecanoromycetes</taxon>
        <taxon>OSLEUM clade</taxon>
        <taxon>Ostropomycetidae</taxon>
        <taxon>Ostropales</taxon>
        <taxon>Graphidaceae</taxon>
        <taxon>Gomphilloideae</taxon>
        <taxon>Gomphillus</taxon>
    </lineage>
</organism>
<dbReference type="GO" id="GO:0071949">
    <property type="term" value="F:FAD binding"/>
    <property type="evidence" value="ECO:0007669"/>
    <property type="project" value="TreeGrafter"/>
</dbReference>
<evidence type="ECO:0000256" key="1">
    <source>
        <dbReference type="ARBA" id="ARBA00005869"/>
    </source>
</evidence>
<keyword evidence="8" id="KW-1185">Reference proteome</keyword>
<keyword evidence="5" id="KW-0285">Flavoprotein</keyword>
<evidence type="ECO:0000256" key="3">
    <source>
        <dbReference type="ARBA" id="ARBA00023002"/>
    </source>
</evidence>
<reference evidence="7" key="1">
    <citation type="submission" date="2021-03" db="EMBL/GenBank/DDBJ databases">
        <authorList>
            <person name="Tagirdzhanova G."/>
        </authorList>
    </citation>
    <scope>NUCLEOTIDE SEQUENCE</scope>
</reference>
<dbReference type="GO" id="GO:0005739">
    <property type="term" value="C:mitochondrion"/>
    <property type="evidence" value="ECO:0007669"/>
    <property type="project" value="TreeGrafter"/>
</dbReference>
<dbReference type="GO" id="GO:0010133">
    <property type="term" value="P:L-proline catabolic process to L-glutamate"/>
    <property type="evidence" value="ECO:0007669"/>
    <property type="project" value="TreeGrafter"/>
</dbReference>
<evidence type="ECO:0000313" key="7">
    <source>
        <dbReference type="EMBL" id="CAF9906913.1"/>
    </source>
</evidence>
<dbReference type="PANTHER" id="PTHR13914">
    <property type="entry name" value="PROLINE OXIDASE"/>
    <property type="match status" value="1"/>
</dbReference>
<dbReference type="EC" id="1.5.5.2" evidence="2 5"/>
<proteinExistence type="inferred from homology"/>
<dbReference type="AlphaFoldDB" id="A0A8H3ELZ9"/>
<dbReference type="OrthoDB" id="5464at2759"/>
<dbReference type="InterPro" id="IPR015659">
    <property type="entry name" value="Proline_oxidase"/>
</dbReference>
<feature type="domain" description="Proline dehydrogenase" evidence="6">
    <location>
        <begin position="136"/>
        <end position="427"/>
    </location>
</feature>